<comment type="caution">
    <text evidence="3">The sequence shown here is derived from an EMBL/GenBank/DDBJ whole genome shotgun (WGS) entry which is preliminary data.</text>
</comment>
<dbReference type="AlphaFoldDB" id="X6LR77"/>
<organism evidence="3 4">
    <name type="scientific">Reticulomyxa filosa</name>
    <dbReference type="NCBI Taxonomy" id="46433"/>
    <lineage>
        <taxon>Eukaryota</taxon>
        <taxon>Sar</taxon>
        <taxon>Rhizaria</taxon>
        <taxon>Retaria</taxon>
        <taxon>Foraminifera</taxon>
        <taxon>Monothalamids</taxon>
        <taxon>Reticulomyxidae</taxon>
        <taxon>Reticulomyxa</taxon>
    </lineage>
</organism>
<dbReference type="Proteomes" id="UP000023152">
    <property type="component" value="Unassembled WGS sequence"/>
</dbReference>
<feature type="domain" description="Tetrahydrofolate dehydrogenase/cyclohydrolase NAD(P)-binding" evidence="2">
    <location>
        <begin position="24"/>
        <end position="124"/>
    </location>
</feature>
<reference evidence="3 4" key="1">
    <citation type="journal article" date="2013" name="Curr. Biol.">
        <title>The Genome of the Foraminiferan Reticulomyxa filosa.</title>
        <authorList>
            <person name="Glockner G."/>
            <person name="Hulsmann N."/>
            <person name="Schleicher M."/>
            <person name="Noegel A.A."/>
            <person name="Eichinger L."/>
            <person name="Gallinger C."/>
            <person name="Pawlowski J."/>
            <person name="Sierra R."/>
            <person name="Euteneuer U."/>
            <person name="Pillet L."/>
            <person name="Moustafa A."/>
            <person name="Platzer M."/>
            <person name="Groth M."/>
            <person name="Szafranski K."/>
            <person name="Schliwa M."/>
        </authorList>
    </citation>
    <scope>NUCLEOTIDE SEQUENCE [LARGE SCALE GENOMIC DNA]</scope>
</reference>
<dbReference type="OrthoDB" id="5126881at2759"/>
<evidence type="ECO:0000313" key="3">
    <source>
        <dbReference type="EMBL" id="ETO04144.1"/>
    </source>
</evidence>
<name>X6LR77_RETFI</name>
<dbReference type="GO" id="GO:0004488">
    <property type="term" value="F:methylenetetrahydrofolate dehydrogenase (NADP+) activity"/>
    <property type="evidence" value="ECO:0007669"/>
    <property type="project" value="InterPro"/>
</dbReference>
<dbReference type="GO" id="GO:0004477">
    <property type="term" value="F:methenyltetrahydrofolate cyclohydrolase activity"/>
    <property type="evidence" value="ECO:0007669"/>
    <property type="project" value="UniProtKB-EC"/>
</dbReference>
<feature type="non-terminal residue" evidence="3">
    <location>
        <position position="133"/>
    </location>
</feature>
<evidence type="ECO:0000313" key="4">
    <source>
        <dbReference type="Proteomes" id="UP000023152"/>
    </source>
</evidence>
<protein>
    <recommendedName>
        <fullName evidence="1">methenyltetrahydrofolate cyclohydrolase</fullName>
        <ecNumber evidence="1">3.5.4.9</ecNumber>
    </recommendedName>
</protein>
<dbReference type="InterPro" id="IPR020631">
    <property type="entry name" value="THF_DH/CycHdrlase_NAD-bd_dom"/>
</dbReference>
<dbReference type="SUPFAM" id="SSF51735">
    <property type="entry name" value="NAD(P)-binding Rossmann-fold domains"/>
    <property type="match status" value="1"/>
</dbReference>
<dbReference type="EC" id="3.5.4.9" evidence="1"/>
<dbReference type="GO" id="GO:0035999">
    <property type="term" value="P:tetrahydrofolate interconversion"/>
    <property type="evidence" value="ECO:0007669"/>
    <property type="project" value="TreeGrafter"/>
</dbReference>
<evidence type="ECO:0000256" key="1">
    <source>
        <dbReference type="ARBA" id="ARBA00012776"/>
    </source>
</evidence>
<dbReference type="PRINTS" id="PR00085">
    <property type="entry name" value="THFDHDRGNASE"/>
</dbReference>
<dbReference type="GO" id="GO:0005829">
    <property type="term" value="C:cytosol"/>
    <property type="evidence" value="ECO:0007669"/>
    <property type="project" value="TreeGrafter"/>
</dbReference>
<keyword evidence="4" id="KW-1185">Reference proteome</keyword>
<dbReference type="PANTHER" id="PTHR48099:SF5">
    <property type="entry name" value="C-1-TETRAHYDROFOLATE SYNTHASE, CYTOPLASMIC"/>
    <property type="match status" value="1"/>
</dbReference>
<dbReference type="Pfam" id="PF02882">
    <property type="entry name" value="THF_DHG_CYH_C"/>
    <property type="match status" value="1"/>
</dbReference>
<sequence>TTTTTTTTTLPTLPPSLLNYRNLPCTPLAIIYLLEHLERSLQQQQQQQQQQFHLAGSHVVMIGRSSLVGQPLSTMLTGKHATVTLCHSKTKHLHRLCQSADVIISATGVPNLITDAHVKPGYFFIFFYFFSHN</sequence>
<dbReference type="EMBL" id="ASPP01030068">
    <property type="protein sequence ID" value="ETO04144.1"/>
    <property type="molecule type" value="Genomic_DNA"/>
</dbReference>
<accession>X6LR77</accession>
<dbReference type="PANTHER" id="PTHR48099">
    <property type="entry name" value="C-1-TETRAHYDROFOLATE SYNTHASE, CYTOPLASMIC-RELATED"/>
    <property type="match status" value="1"/>
</dbReference>
<dbReference type="InterPro" id="IPR036291">
    <property type="entry name" value="NAD(P)-bd_dom_sf"/>
</dbReference>
<evidence type="ECO:0000259" key="2">
    <source>
        <dbReference type="Pfam" id="PF02882"/>
    </source>
</evidence>
<dbReference type="Gene3D" id="3.40.50.720">
    <property type="entry name" value="NAD(P)-binding Rossmann-like Domain"/>
    <property type="match status" value="1"/>
</dbReference>
<gene>
    <name evidence="3" type="ORF">RFI_33258</name>
</gene>
<proteinExistence type="predicted"/>
<feature type="non-terminal residue" evidence="3">
    <location>
        <position position="1"/>
    </location>
</feature>
<dbReference type="InterPro" id="IPR000672">
    <property type="entry name" value="THF_DH/CycHdrlase"/>
</dbReference>